<dbReference type="EMBL" id="CP018153">
    <property type="protein sequence ID" value="APG60095.1"/>
    <property type="molecule type" value="Genomic_DNA"/>
</dbReference>
<dbReference type="Gene3D" id="3.90.550.10">
    <property type="entry name" value="Spore Coat Polysaccharide Biosynthesis Protein SpsA, Chain A"/>
    <property type="match status" value="1"/>
</dbReference>
<dbReference type="PANTHER" id="PTHR43685">
    <property type="entry name" value="GLYCOSYLTRANSFERASE"/>
    <property type="match status" value="1"/>
</dbReference>
<protein>
    <submittedName>
        <fullName evidence="2">Glycosyl transferase family 2</fullName>
    </submittedName>
</protein>
<keyword evidence="3" id="KW-1185">Reference proteome</keyword>
<dbReference type="AlphaFoldDB" id="A0A1L3J4P2"/>
<gene>
    <name evidence="2" type="ORF">LPB144_06555</name>
</gene>
<evidence type="ECO:0000313" key="2">
    <source>
        <dbReference type="EMBL" id="APG60095.1"/>
    </source>
</evidence>
<evidence type="ECO:0000313" key="3">
    <source>
        <dbReference type="Proteomes" id="UP000182510"/>
    </source>
</evidence>
<dbReference type="PANTHER" id="PTHR43685:SF2">
    <property type="entry name" value="GLYCOSYLTRANSFERASE 2-LIKE DOMAIN-CONTAINING PROTEIN"/>
    <property type="match status" value="1"/>
</dbReference>
<dbReference type="Pfam" id="PF00535">
    <property type="entry name" value="Glycos_transf_2"/>
    <property type="match status" value="1"/>
</dbReference>
<proteinExistence type="predicted"/>
<sequence>MNKKKKLTFSLIICTYQRADSLKRLLDSVSSQNLYPDEIIIVDGSENLATENMVSKLSFEGLEYFRVDEDNRGLTRQRNYGIKKSGHTDIICFLDDDIVLETNYFENLISTYYKFPDAMAVGGWIKDETEWKKISAEYKPAFDKYAFDNFTRKLGHRNVLRKKLGLLSHEPPGFMPEFSHGFSTGFLPPSGKTYEVEYFMGGVSSYRRKLFDKIKFSKYFEGYGLYEDMDFCLRASRLGKMYVNTRARVEHLHEESGRPDFYKYGKMVVRNGYYVWKIKNPNPNLRCILKWNAITFLLILVRIGNIYNTNEKNVALKDAIGRTMGWLSLIFNKPGKI</sequence>
<name>A0A1L3J4P2_9FLAO</name>
<dbReference type="RefSeq" id="WP_072552743.1">
    <property type="nucleotide sequence ID" value="NZ_CP018153.1"/>
</dbReference>
<dbReference type="InterPro" id="IPR050834">
    <property type="entry name" value="Glycosyltransf_2"/>
</dbReference>
<dbReference type="GO" id="GO:0016740">
    <property type="term" value="F:transferase activity"/>
    <property type="evidence" value="ECO:0007669"/>
    <property type="project" value="UniProtKB-KW"/>
</dbReference>
<keyword evidence="2" id="KW-0808">Transferase</keyword>
<organism evidence="2 3">
    <name type="scientific">Christiangramia salexigens</name>
    <dbReference type="NCBI Taxonomy" id="1913577"/>
    <lineage>
        <taxon>Bacteria</taxon>
        <taxon>Pseudomonadati</taxon>
        <taxon>Bacteroidota</taxon>
        <taxon>Flavobacteriia</taxon>
        <taxon>Flavobacteriales</taxon>
        <taxon>Flavobacteriaceae</taxon>
        <taxon>Christiangramia</taxon>
    </lineage>
</organism>
<reference evidence="2 3" key="1">
    <citation type="submission" date="2016-11" db="EMBL/GenBank/DDBJ databases">
        <title>Gramella sp. LPB0144 isolated from marine environment.</title>
        <authorList>
            <person name="Kim E."/>
            <person name="Yi H."/>
        </authorList>
    </citation>
    <scope>NUCLEOTIDE SEQUENCE [LARGE SCALE GENOMIC DNA]</scope>
    <source>
        <strain evidence="2 3">LPB0144</strain>
    </source>
</reference>
<feature type="domain" description="Glycosyltransferase 2-like" evidence="1">
    <location>
        <begin position="10"/>
        <end position="150"/>
    </location>
</feature>
<dbReference type="STRING" id="1913577.LPB144_06555"/>
<dbReference type="OrthoDB" id="1493960at2"/>
<dbReference type="Proteomes" id="UP000182510">
    <property type="component" value="Chromosome"/>
</dbReference>
<dbReference type="InterPro" id="IPR029044">
    <property type="entry name" value="Nucleotide-diphossugar_trans"/>
</dbReference>
<dbReference type="CDD" id="cd00761">
    <property type="entry name" value="Glyco_tranf_GTA_type"/>
    <property type="match status" value="1"/>
</dbReference>
<dbReference type="SUPFAM" id="SSF53448">
    <property type="entry name" value="Nucleotide-diphospho-sugar transferases"/>
    <property type="match status" value="1"/>
</dbReference>
<accession>A0A1L3J4P2</accession>
<dbReference type="InterPro" id="IPR001173">
    <property type="entry name" value="Glyco_trans_2-like"/>
</dbReference>
<evidence type="ECO:0000259" key="1">
    <source>
        <dbReference type="Pfam" id="PF00535"/>
    </source>
</evidence>
<dbReference type="KEGG" id="grl:LPB144_06555"/>